<dbReference type="InterPro" id="IPR016181">
    <property type="entry name" value="Acyl_CoA_acyltransferase"/>
</dbReference>
<keyword evidence="2" id="KW-0808">Transferase</keyword>
<dbReference type="Proteomes" id="UP000242972">
    <property type="component" value="Unassembled WGS sequence"/>
</dbReference>
<gene>
    <name evidence="2" type="ORF">C7B46_13205</name>
</gene>
<reference evidence="2 3" key="1">
    <citation type="journal article" date="2014" name="BMC Genomics">
        <title>Comparison of environmental and isolate Sulfobacillus genomes reveals diverse carbon, sulfur, nitrogen, and hydrogen metabolisms.</title>
        <authorList>
            <person name="Justice N.B."/>
            <person name="Norman A."/>
            <person name="Brown C.T."/>
            <person name="Singh A."/>
            <person name="Thomas B.C."/>
            <person name="Banfield J.F."/>
        </authorList>
    </citation>
    <scope>NUCLEOTIDE SEQUENCE [LARGE SCALE GENOMIC DNA]</scope>
    <source>
        <strain evidence="2">AMDSBA4</strain>
    </source>
</reference>
<name>A0A2T2XDX1_9FIRM</name>
<sequence>MGQGGSIMLSDNVVRLRPFQNDSDDIDRAVAWYQDPEVLYFSEGPNTMPFDRHRVERMYQFLAAHGELYWIDVWDNGQWWVVGDVTLSSDTMPIVIGEGRWRSQGIGSRVLALLIERARALGWPCLIAKHIYADNIKSQRLFARHGFRVVHSGVDSRGQQYYRYQLDLKSE</sequence>
<dbReference type="Gene3D" id="3.40.630.30">
    <property type="match status" value="1"/>
</dbReference>
<accession>A0A2T2XDX1</accession>
<evidence type="ECO:0000313" key="2">
    <source>
        <dbReference type="EMBL" id="PSR32711.1"/>
    </source>
</evidence>
<organism evidence="2 3">
    <name type="scientific">Sulfobacillus benefaciens</name>
    <dbReference type="NCBI Taxonomy" id="453960"/>
    <lineage>
        <taxon>Bacteria</taxon>
        <taxon>Bacillati</taxon>
        <taxon>Bacillota</taxon>
        <taxon>Clostridia</taxon>
        <taxon>Eubacteriales</taxon>
        <taxon>Clostridiales Family XVII. Incertae Sedis</taxon>
        <taxon>Sulfobacillus</taxon>
    </lineage>
</organism>
<evidence type="ECO:0000313" key="3">
    <source>
        <dbReference type="Proteomes" id="UP000242972"/>
    </source>
</evidence>
<protein>
    <submittedName>
        <fullName evidence="2">N-acetyltransferase</fullName>
    </submittedName>
</protein>
<dbReference type="Pfam" id="PF13302">
    <property type="entry name" value="Acetyltransf_3"/>
    <property type="match status" value="1"/>
</dbReference>
<dbReference type="InterPro" id="IPR000182">
    <property type="entry name" value="GNAT_dom"/>
</dbReference>
<dbReference type="GO" id="GO:0016747">
    <property type="term" value="F:acyltransferase activity, transferring groups other than amino-acyl groups"/>
    <property type="evidence" value="ECO:0007669"/>
    <property type="project" value="InterPro"/>
</dbReference>
<dbReference type="PROSITE" id="PS51186">
    <property type="entry name" value="GNAT"/>
    <property type="match status" value="1"/>
</dbReference>
<comment type="caution">
    <text evidence="2">The sequence shown here is derived from an EMBL/GenBank/DDBJ whole genome shotgun (WGS) entry which is preliminary data.</text>
</comment>
<proteinExistence type="predicted"/>
<dbReference type="SUPFAM" id="SSF55729">
    <property type="entry name" value="Acyl-CoA N-acyltransferases (Nat)"/>
    <property type="match status" value="1"/>
</dbReference>
<dbReference type="AlphaFoldDB" id="A0A2T2XDX1"/>
<feature type="domain" description="N-acetyltransferase" evidence="1">
    <location>
        <begin position="14"/>
        <end position="169"/>
    </location>
</feature>
<evidence type="ECO:0000259" key="1">
    <source>
        <dbReference type="PROSITE" id="PS51186"/>
    </source>
</evidence>
<dbReference type="EMBL" id="PXYW01000033">
    <property type="protein sequence ID" value="PSR32711.1"/>
    <property type="molecule type" value="Genomic_DNA"/>
</dbReference>